<evidence type="ECO:0000256" key="2">
    <source>
        <dbReference type="ARBA" id="ARBA00004123"/>
    </source>
</evidence>
<dbReference type="SUPFAM" id="SSF55154">
    <property type="entry name" value="CYTH-like phosphatases"/>
    <property type="match status" value="1"/>
</dbReference>
<dbReference type="InterPro" id="IPR033469">
    <property type="entry name" value="CYTH-like_dom_sf"/>
</dbReference>
<comment type="cofactor">
    <cofactor evidence="1 8">
        <name>Mg(2+)</name>
        <dbReference type="ChEBI" id="CHEBI:18420"/>
    </cofactor>
</comment>
<keyword evidence="5 8" id="KW-0378">Hydrolase</keyword>
<evidence type="ECO:0000256" key="1">
    <source>
        <dbReference type="ARBA" id="ARBA00001946"/>
    </source>
</evidence>
<gene>
    <name evidence="11" type="ORF">TAPDE_004307</name>
</gene>
<dbReference type="STRING" id="1097556.R4XHF3"/>
<keyword evidence="8" id="KW-0506">mRNA capping</keyword>
<keyword evidence="12" id="KW-1185">Reference proteome</keyword>
<reference evidence="11 12" key="1">
    <citation type="journal article" date="2013" name="MBio">
        <title>Genome sequencing of the plant pathogen Taphrina deformans, the causal agent of peach leaf curl.</title>
        <authorList>
            <person name="Cisse O.H."/>
            <person name="Almeida J.M.G.C.F."/>
            <person name="Fonseca A."/>
            <person name="Kumar A.A."/>
            <person name="Salojaervi J."/>
            <person name="Overmyer K."/>
            <person name="Hauser P.M."/>
            <person name="Pagni M."/>
        </authorList>
    </citation>
    <scope>NUCLEOTIDE SEQUENCE [LARGE SCALE GENOMIC DNA]</scope>
    <source>
        <strain evidence="12">PYCC 5710 / ATCC 11124 / CBS 356.35 / IMI 108563 / JCM 9778 / NBRC 8474</strain>
    </source>
</reference>
<dbReference type="InterPro" id="IPR004206">
    <property type="entry name" value="mRNA_triPase_Cet1"/>
</dbReference>
<organism evidence="11 12">
    <name type="scientific">Taphrina deformans (strain PYCC 5710 / ATCC 11124 / CBS 356.35 / IMI 108563 / JCM 9778 / NBRC 8474)</name>
    <name type="common">Peach leaf curl fungus</name>
    <name type="synonym">Lalaria deformans</name>
    <dbReference type="NCBI Taxonomy" id="1097556"/>
    <lineage>
        <taxon>Eukaryota</taxon>
        <taxon>Fungi</taxon>
        <taxon>Dikarya</taxon>
        <taxon>Ascomycota</taxon>
        <taxon>Taphrinomycotina</taxon>
        <taxon>Taphrinomycetes</taxon>
        <taxon>Taphrinales</taxon>
        <taxon>Taphrinaceae</taxon>
        <taxon>Taphrina</taxon>
    </lineage>
</organism>
<name>R4XHF3_TAPDE</name>
<feature type="compositionally biased region" description="Polar residues" evidence="9">
    <location>
        <begin position="28"/>
        <end position="41"/>
    </location>
</feature>
<evidence type="ECO:0000259" key="10">
    <source>
        <dbReference type="Pfam" id="PF02940"/>
    </source>
</evidence>
<dbReference type="Proteomes" id="UP000013776">
    <property type="component" value="Unassembled WGS sequence"/>
</dbReference>
<dbReference type="InterPro" id="IPR037009">
    <property type="entry name" value="mRNA_triPase_Cet1_sf"/>
</dbReference>
<feature type="domain" description="mRNA triphosphatase Cet1-like" evidence="10">
    <location>
        <begin position="124"/>
        <end position="343"/>
    </location>
</feature>
<dbReference type="PANTHER" id="PTHR28118:SF1">
    <property type="entry name" value="POLYNUCLEOTIDE 5'-TRIPHOSPHATASE CTL1-RELATED"/>
    <property type="match status" value="1"/>
</dbReference>
<dbReference type="Gene3D" id="3.20.100.10">
    <property type="entry name" value="mRNA triphosphatase Cet1-like"/>
    <property type="match status" value="1"/>
</dbReference>
<dbReference type="CDD" id="cd07470">
    <property type="entry name" value="CYTH-like_mRNA_RTPase"/>
    <property type="match status" value="1"/>
</dbReference>
<comment type="function">
    <text evidence="8">First step of mRNA capping. Converts the 5'-triphosphate end of a nascent mRNA chain into a diphosphate end.</text>
</comment>
<dbReference type="GO" id="GO:0004651">
    <property type="term" value="F:polynucleotide 5'-phosphatase activity"/>
    <property type="evidence" value="ECO:0007669"/>
    <property type="project" value="UniProtKB-UniRule"/>
</dbReference>
<comment type="caution">
    <text evidence="11">The sequence shown here is derived from an EMBL/GenBank/DDBJ whole genome shotgun (WGS) entry which is preliminary data.</text>
</comment>
<dbReference type="EC" id="3.6.1.74" evidence="8"/>
<evidence type="ECO:0000313" key="12">
    <source>
        <dbReference type="Proteomes" id="UP000013776"/>
    </source>
</evidence>
<comment type="subcellular location">
    <subcellularLocation>
        <location evidence="2 8">Nucleus</location>
    </subcellularLocation>
</comment>
<dbReference type="PANTHER" id="PTHR28118">
    <property type="entry name" value="POLYNUCLEOTIDE 5'-TRIPHOSPHATASE-RELATED"/>
    <property type="match status" value="1"/>
</dbReference>
<evidence type="ECO:0000256" key="6">
    <source>
        <dbReference type="ARBA" id="ARBA00023242"/>
    </source>
</evidence>
<evidence type="ECO:0000256" key="5">
    <source>
        <dbReference type="ARBA" id="ARBA00022801"/>
    </source>
</evidence>
<protein>
    <recommendedName>
        <fullName evidence="8">mRNA-capping enzyme subunit beta</fullName>
        <ecNumber evidence="8">3.6.1.74</ecNumber>
    </recommendedName>
    <alternativeName>
        <fullName evidence="8">mRNA 5'-phosphatase</fullName>
    </alternativeName>
    <alternativeName>
        <fullName evidence="8">mRNA 5'-triphosphate monophosphatase</fullName>
    </alternativeName>
</protein>
<dbReference type="Pfam" id="PF02940">
    <property type="entry name" value="mRNA_triPase"/>
    <property type="match status" value="1"/>
</dbReference>
<evidence type="ECO:0000313" key="11">
    <source>
        <dbReference type="EMBL" id="CCG83958.1"/>
    </source>
</evidence>
<comment type="catalytic activity">
    <reaction evidence="7">
        <text>a 5'-end triphospho-ribonucleoside in mRNA + H2O = a 5'-end diphospho-ribonucleoside in mRNA + phosphate + H(+)</text>
        <dbReference type="Rhea" id="RHEA:67004"/>
        <dbReference type="Rhea" id="RHEA-COMP:17164"/>
        <dbReference type="Rhea" id="RHEA-COMP:17165"/>
        <dbReference type="ChEBI" id="CHEBI:15377"/>
        <dbReference type="ChEBI" id="CHEBI:15378"/>
        <dbReference type="ChEBI" id="CHEBI:43474"/>
        <dbReference type="ChEBI" id="CHEBI:167616"/>
        <dbReference type="ChEBI" id="CHEBI:167618"/>
        <dbReference type="EC" id="3.6.1.74"/>
    </reaction>
    <physiologicalReaction direction="left-to-right" evidence="7">
        <dbReference type="Rhea" id="RHEA:67005"/>
    </physiologicalReaction>
</comment>
<evidence type="ECO:0000256" key="3">
    <source>
        <dbReference type="ARBA" id="ARBA00006345"/>
    </source>
</evidence>
<accession>R4XHF3</accession>
<evidence type="ECO:0000256" key="7">
    <source>
        <dbReference type="ARBA" id="ARBA00047740"/>
    </source>
</evidence>
<keyword evidence="6 8" id="KW-0539">Nucleus</keyword>
<dbReference type="OrthoDB" id="272147at2759"/>
<proteinExistence type="inferred from homology"/>
<dbReference type="InterPro" id="IPR040343">
    <property type="entry name" value="Cet1/Ctl1"/>
</dbReference>
<dbReference type="AlphaFoldDB" id="R4XHF3"/>
<comment type="subunit">
    <text evidence="8">Heterodimer. The mRNA-capping enzyme is composed of two separate chains alpha and beta, respectively a mRNA guanylyltransferase and an mRNA 5'-triphosphate monophosphatase.</text>
</comment>
<keyword evidence="4 8" id="KW-0507">mRNA processing</keyword>
<comment type="similarity">
    <text evidence="3 8">Belongs to the fungal TPase family.</text>
</comment>
<dbReference type="EMBL" id="CAHR02000191">
    <property type="protein sequence ID" value="CCG83958.1"/>
    <property type="molecule type" value="Genomic_DNA"/>
</dbReference>
<feature type="region of interest" description="Disordered" evidence="9">
    <location>
        <begin position="1"/>
        <end position="116"/>
    </location>
</feature>
<evidence type="ECO:0000256" key="8">
    <source>
        <dbReference type="RuleBase" id="RU367053"/>
    </source>
</evidence>
<dbReference type="VEuPathDB" id="FungiDB:TAPDE_004307"/>
<dbReference type="GO" id="GO:0006370">
    <property type="term" value="P:7-methylguanosine mRNA capping"/>
    <property type="evidence" value="ECO:0007669"/>
    <property type="project" value="UniProtKB-UniRule"/>
</dbReference>
<dbReference type="GO" id="GO:0140818">
    <property type="term" value="F:mRNA 5'-triphosphate monophosphatase activity"/>
    <property type="evidence" value="ECO:0007669"/>
    <property type="project" value="UniProtKB-EC"/>
</dbReference>
<evidence type="ECO:0000256" key="9">
    <source>
        <dbReference type="SAM" id="MobiDB-lite"/>
    </source>
</evidence>
<evidence type="ECO:0000256" key="4">
    <source>
        <dbReference type="ARBA" id="ARBA00022664"/>
    </source>
</evidence>
<feature type="compositionally biased region" description="Polar residues" evidence="9">
    <location>
        <begin position="1"/>
        <end position="17"/>
    </location>
</feature>
<dbReference type="eggNOG" id="ENOG502RZAX">
    <property type="taxonomic scope" value="Eukaryota"/>
</dbReference>
<dbReference type="GO" id="GO:0031533">
    <property type="term" value="C:mRNA capping enzyme complex"/>
    <property type="evidence" value="ECO:0007669"/>
    <property type="project" value="UniProtKB-UniRule"/>
</dbReference>
<sequence length="388" mass="43649">MDLGSMLNTTSGPTNMNKEAISLYRRLSTGSTSASPAQSPVVTERKLSSSQAEGFRAPELPNERSTPPKRKIDQVEDSQDGSGNGARQKVKQDLQAVVQTPTSAPPPKPKVRIDASYDGSRPLNDLTSLVKDALLYYLTVDQRTYGKLGIEVEAKLGRITDRDSGQRIHDLFPVDSNVLLHHGYEGIRFESNMTDEQHSRFNRHLNREVEIRNPKHAEFDTSRPKMTYLHTRLTDEIYPPYQKDGMTVKPRVTMNDADGSVVEIISKENITHLNIICPRNPFDIRVSINLEHKIPAPVDSSPITQRKKDRLSYRLPNHQIDLTKVGDGQKTGGKQSFELEVEMTDMENLKRQAEAFVDERGNYFEDLVTAFMGTVMKLNRVATTLAES</sequence>